<reference evidence="1" key="2">
    <citation type="submission" date="2020-11" db="EMBL/GenBank/DDBJ databases">
        <authorList>
            <person name="McCartney M.A."/>
            <person name="Auch B."/>
            <person name="Kono T."/>
            <person name="Mallez S."/>
            <person name="Becker A."/>
            <person name="Gohl D.M."/>
            <person name="Silverstein K.A.T."/>
            <person name="Koren S."/>
            <person name="Bechman K.B."/>
            <person name="Herman A."/>
            <person name="Abrahante J.E."/>
            <person name="Garbe J."/>
        </authorList>
    </citation>
    <scope>NUCLEOTIDE SEQUENCE</scope>
    <source>
        <strain evidence="1">Duluth1</strain>
        <tissue evidence="1">Whole animal</tissue>
    </source>
</reference>
<comment type="caution">
    <text evidence="1">The sequence shown here is derived from an EMBL/GenBank/DDBJ whole genome shotgun (WGS) entry which is preliminary data.</text>
</comment>
<dbReference type="AlphaFoldDB" id="A0A9D4KBU6"/>
<dbReference type="EMBL" id="JAIWYP010000004">
    <property type="protein sequence ID" value="KAH3836945.1"/>
    <property type="molecule type" value="Genomic_DNA"/>
</dbReference>
<evidence type="ECO:0000313" key="1">
    <source>
        <dbReference type="EMBL" id="KAH3836945.1"/>
    </source>
</evidence>
<protein>
    <submittedName>
        <fullName evidence="1">Uncharacterized protein</fullName>
    </submittedName>
</protein>
<reference evidence="1" key="1">
    <citation type="journal article" date="2019" name="bioRxiv">
        <title>The Genome of the Zebra Mussel, Dreissena polymorpha: A Resource for Invasive Species Research.</title>
        <authorList>
            <person name="McCartney M.A."/>
            <person name="Auch B."/>
            <person name="Kono T."/>
            <person name="Mallez S."/>
            <person name="Zhang Y."/>
            <person name="Obille A."/>
            <person name="Becker A."/>
            <person name="Abrahante J.E."/>
            <person name="Garbe J."/>
            <person name="Badalamenti J.P."/>
            <person name="Herman A."/>
            <person name="Mangelson H."/>
            <person name="Liachko I."/>
            <person name="Sullivan S."/>
            <person name="Sone E.D."/>
            <person name="Koren S."/>
            <person name="Silverstein K.A.T."/>
            <person name="Beckman K.B."/>
            <person name="Gohl D.M."/>
        </authorList>
    </citation>
    <scope>NUCLEOTIDE SEQUENCE</scope>
    <source>
        <strain evidence="1">Duluth1</strain>
        <tissue evidence="1">Whole animal</tissue>
    </source>
</reference>
<proteinExistence type="predicted"/>
<keyword evidence="2" id="KW-1185">Reference proteome</keyword>
<evidence type="ECO:0000313" key="2">
    <source>
        <dbReference type="Proteomes" id="UP000828390"/>
    </source>
</evidence>
<gene>
    <name evidence="1" type="ORF">DPMN_110321</name>
</gene>
<name>A0A9D4KBU6_DREPO</name>
<dbReference type="Proteomes" id="UP000828390">
    <property type="component" value="Unassembled WGS sequence"/>
</dbReference>
<accession>A0A9D4KBU6</accession>
<organism evidence="1 2">
    <name type="scientific">Dreissena polymorpha</name>
    <name type="common">Zebra mussel</name>
    <name type="synonym">Mytilus polymorpha</name>
    <dbReference type="NCBI Taxonomy" id="45954"/>
    <lineage>
        <taxon>Eukaryota</taxon>
        <taxon>Metazoa</taxon>
        <taxon>Spiralia</taxon>
        <taxon>Lophotrochozoa</taxon>
        <taxon>Mollusca</taxon>
        <taxon>Bivalvia</taxon>
        <taxon>Autobranchia</taxon>
        <taxon>Heteroconchia</taxon>
        <taxon>Euheterodonta</taxon>
        <taxon>Imparidentia</taxon>
        <taxon>Neoheterodontei</taxon>
        <taxon>Myida</taxon>
        <taxon>Dreissenoidea</taxon>
        <taxon>Dreissenidae</taxon>
        <taxon>Dreissena</taxon>
    </lineage>
</organism>
<sequence>MGRQQDCDLLVRADNKAVTNWYGQTTMLWPIGVGRQQDCGSEVWADNKAVT</sequence>